<dbReference type="Proteomes" id="UP000681340">
    <property type="component" value="Unassembled WGS sequence"/>
</dbReference>
<reference evidence="14" key="1">
    <citation type="submission" date="2021-03" db="EMBL/GenBank/DDBJ databases">
        <title>Whole genome shotgun sequence of Actinoplanes auranticolor NBRC 12245.</title>
        <authorList>
            <person name="Komaki H."/>
            <person name="Tamura T."/>
        </authorList>
    </citation>
    <scope>NUCLEOTIDE SEQUENCE</scope>
    <source>
        <strain evidence="14">NBRC 12245</strain>
    </source>
</reference>
<dbReference type="EC" id="2.7.13.3" evidence="2"/>
<feature type="region of interest" description="Disordered" evidence="9">
    <location>
        <begin position="472"/>
        <end position="506"/>
    </location>
</feature>
<dbReference type="InterPro" id="IPR013653">
    <property type="entry name" value="GCN5-like_dom"/>
</dbReference>
<dbReference type="Pfam" id="PF08445">
    <property type="entry name" value="FR47"/>
    <property type="match status" value="1"/>
</dbReference>
<feature type="domain" description="Signal transduction histidine kinase subgroup 3 dimerisation and phosphoacceptor" evidence="11">
    <location>
        <begin position="291"/>
        <end position="356"/>
    </location>
</feature>
<keyword evidence="5" id="KW-0547">Nucleotide-binding</keyword>
<evidence type="ECO:0000259" key="10">
    <source>
        <dbReference type="Pfam" id="PF02518"/>
    </source>
</evidence>
<keyword evidence="15" id="KW-1185">Reference proteome</keyword>
<dbReference type="GO" id="GO:0005524">
    <property type="term" value="F:ATP binding"/>
    <property type="evidence" value="ECO:0007669"/>
    <property type="project" value="UniProtKB-KW"/>
</dbReference>
<dbReference type="EMBL" id="BOQL01000038">
    <property type="protein sequence ID" value="GIM71745.1"/>
    <property type="molecule type" value="Genomic_DNA"/>
</dbReference>
<keyword evidence="3" id="KW-0597">Phosphoprotein</keyword>
<dbReference type="GO" id="GO:0046983">
    <property type="term" value="F:protein dimerization activity"/>
    <property type="evidence" value="ECO:0007669"/>
    <property type="project" value="InterPro"/>
</dbReference>
<protein>
    <recommendedName>
        <fullName evidence="2">histidine kinase</fullName>
        <ecNumber evidence="2">2.7.13.3</ecNumber>
    </recommendedName>
</protein>
<sequence>MDRFVLRLAGVGSARSPSKYQVFEAAHVVGATVDHIHARGEHPFLQVATTNHGAIRLCERLGYREAVSAGRQDDRVRCERGPYPGAVHGPSGPLRSPPAAAEPSVTEGDGPGARWWREAAVTATTFAVYVLGGVVQTDGSLSPPVAAVYLMAAASCGVLSARRRAPLTVLLATVAFGVLVQPFGLPLNPLVAAPVAVAAYHYALATSAEARAAGAALLASAALLVASSPSWDDLSWQDAGRIGAVAAVPLVAGVLGSSVRNRRAYLAAMEERARRAEDSRDREARRRVAEERIRIARELHDLVAHQITLANAQATVAAHLFDARPEQTRAGLHQVVETTRQALDDLRATVGLLRQSGDPAAPAEPAPGLAQLPALLESFRRAGLRVSVHRDGTARALAPGVDLSAYRIVQEALTNVTKHAGTASADVRLTWHQDHVTITIADDGGRTRTAPDRPPGYGLIGMRERAAAVGGSLTAGRSPEGGFRVDAHLPLQPGGVPGDGADGGTR</sequence>
<dbReference type="AlphaFoldDB" id="A0A919SFJ3"/>
<evidence type="ECO:0000256" key="1">
    <source>
        <dbReference type="ARBA" id="ARBA00000085"/>
    </source>
</evidence>
<dbReference type="PANTHER" id="PTHR24421">
    <property type="entry name" value="NITRATE/NITRITE SENSOR PROTEIN NARX-RELATED"/>
    <property type="match status" value="1"/>
</dbReference>
<dbReference type="Gene3D" id="3.30.565.10">
    <property type="entry name" value="Histidine kinase-like ATPase, C-terminal domain"/>
    <property type="match status" value="1"/>
</dbReference>
<evidence type="ECO:0000256" key="3">
    <source>
        <dbReference type="ARBA" id="ARBA00022553"/>
    </source>
</evidence>
<feature type="domain" description="GCN5-related N-acetyltransferase Rv2170-like" evidence="12">
    <location>
        <begin position="26"/>
        <end position="66"/>
    </location>
</feature>
<dbReference type="Pfam" id="PF23539">
    <property type="entry name" value="DUF7134"/>
    <property type="match status" value="1"/>
</dbReference>
<evidence type="ECO:0000256" key="7">
    <source>
        <dbReference type="ARBA" id="ARBA00022840"/>
    </source>
</evidence>
<evidence type="ECO:0000256" key="2">
    <source>
        <dbReference type="ARBA" id="ARBA00012438"/>
    </source>
</evidence>
<evidence type="ECO:0000256" key="9">
    <source>
        <dbReference type="SAM" id="MobiDB-lite"/>
    </source>
</evidence>
<keyword evidence="8" id="KW-0902">Two-component regulatory system</keyword>
<keyword evidence="7" id="KW-0067">ATP-binding</keyword>
<evidence type="ECO:0000259" key="12">
    <source>
        <dbReference type="Pfam" id="PF08445"/>
    </source>
</evidence>
<evidence type="ECO:0000256" key="5">
    <source>
        <dbReference type="ARBA" id="ARBA00022741"/>
    </source>
</evidence>
<dbReference type="Pfam" id="PF02518">
    <property type="entry name" value="HATPase_c"/>
    <property type="match status" value="1"/>
</dbReference>
<evidence type="ECO:0000256" key="8">
    <source>
        <dbReference type="ARBA" id="ARBA00023012"/>
    </source>
</evidence>
<evidence type="ECO:0000313" key="15">
    <source>
        <dbReference type="Proteomes" id="UP000681340"/>
    </source>
</evidence>
<evidence type="ECO:0000256" key="6">
    <source>
        <dbReference type="ARBA" id="ARBA00022777"/>
    </source>
</evidence>
<evidence type="ECO:0000259" key="11">
    <source>
        <dbReference type="Pfam" id="PF07730"/>
    </source>
</evidence>
<dbReference type="CDD" id="cd16917">
    <property type="entry name" value="HATPase_UhpB-NarQ-NarX-like"/>
    <property type="match status" value="1"/>
</dbReference>
<dbReference type="InterPro" id="IPR036890">
    <property type="entry name" value="HATPase_C_sf"/>
</dbReference>
<comment type="caution">
    <text evidence="14">The sequence shown here is derived from an EMBL/GenBank/DDBJ whole genome shotgun (WGS) entry which is preliminary data.</text>
</comment>
<evidence type="ECO:0000256" key="4">
    <source>
        <dbReference type="ARBA" id="ARBA00022679"/>
    </source>
</evidence>
<feature type="compositionally biased region" description="Gly residues" evidence="9">
    <location>
        <begin position="495"/>
        <end position="506"/>
    </location>
</feature>
<accession>A0A919SFJ3</accession>
<feature type="domain" description="DUF7134" evidence="13">
    <location>
        <begin position="114"/>
        <end position="263"/>
    </location>
</feature>
<dbReference type="InterPro" id="IPR011712">
    <property type="entry name" value="Sig_transdc_His_kin_sub3_dim/P"/>
</dbReference>
<dbReference type="SUPFAM" id="SSF55874">
    <property type="entry name" value="ATPase domain of HSP90 chaperone/DNA topoisomerase II/histidine kinase"/>
    <property type="match status" value="1"/>
</dbReference>
<dbReference type="GO" id="GO:0016020">
    <property type="term" value="C:membrane"/>
    <property type="evidence" value="ECO:0007669"/>
    <property type="project" value="InterPro"/>
</dbReference>
<dbReference type="Gene3D" id="3.40.630.30">
    <property type="match status" value="1"/>
</dbReference>
<keyword evidence="6" id="KW-0418">Kinase</keyword>
<keyword evidence="4" id="KW-0808">Transferase</keyword>
<proteinExistence type="predicted"/>
<feature type="domain" description="Histidine kinase/HSP90-like ATPase" evidence="10">
    <location>
        <begin position="403"/>
        <end position="492"/>
    </location>
</feature>
<feature type="region of interest" description="Disordered" evidence="9">
    <location>
        <begin position="77"/>
        <end position="109"/>
    </location>
</feature>
<dbReference type="Gene3D" id="1.20.5.1930">
    <property type="match status" value="1"/>
</dbReference>
<name>A0A919SFJ3_9ACTN</name>
<comment type="catalytic activity">
    <reaction evidence="1">
        <text>ATP + protein L-histidine = ADP + protein N-phospho-L-histidine.</text>
        <dbReference type="EC" id="2.7.13.3"/>
    </reaction>
</comment>
<dbReference type="GO" id="GO:0000155">
    <property type="term" value="F:phosphorelay sensor kinase activity"/>
    <property type="evidence" value="ECO:0007669"/>
    <property type="project" value="InterPro"/>
</dbReference>
<dbReference type="RefSeq" id="WP_212990732.1">
    <property type="nucleotide sequence ID" value="NZ_BAABEA010000025.1"/>
</dbReference>
<organism evidence="14 15">
    <name type="scientific">Actinoplanes auranticolor</name>
    <dbReference type="NCBI Taxonomy" id="47988"/>
    <lineage>
        <taxon>Bacteria</taxon>
        <taxon>Bacillati</taxon>
        <taxon>Actinomycetota</taxon>
        <taxon>Actinomycetes</taxon>
        <taxon>Micromonosporales</taxon>
        <taxon>Micromonosporaceae</taxon>
        <taxon>Actinoplanes</taxon>
    </lineage>
</organism>
<evidence type="ECO:0000259" key="13">
    <source>
        <dbReference type="Pfam" id="PF23539"/>
    </source>
</evidence>
<dbReference type="InterPro" id="IPR003594">
    <property type="entry name" value="HATPase_dom"/>
</dbReference>
<gene>
    <name evidence="14" type="ORF">Aau02nite_47490</name>
</gene>
<dbReference type="InterPro" id="IPR055558">
    <property type="entry name" value="DUF7134"/>
</dbReference>
<dbReference type="GO" id="GO:0016747">
    <property type="term" value="F:acyltransferase activity, transferring groups other than amino-acyl groups"/>
    <property type="evidence" value="ECO:0007669"/>
    <property type="project" value="InterPro"/>
</dbReference>
<dbReference type="InterPro" id="IPR050482">
    <property type="entry name" value="Sensor_HK_TwoCompSys"/>
</dbReference>
<evidence type="ECO:0000313" key="14">
    <source>
        <dbReference type="EMBL" id="GIM71745.1"/>
    </source>
</evidence>
<dbReference type="PANTHER" id="PTHR24421:SF10">
    <property type="entry name" value="NITRATE_NITRITE SENSOR PROTEIN NARQ"/>
    <property type="match status" value="1"/>
</dbReference>
<dbReference type="Pfam" id="PF07730">
    <property type="entry name" value="HisKA_3"/>
    <property type="match status" value="1"/>
</dbReference>